<dbReference type="Pfam" id="PF13229">
    <property type="entry name" value="Beta_helix"/>
    <property type="match status" value="1"/>
</dbReference>
<name>A0A8J2XSE3_9BACT</name>
<proteinExistence type="predicted"/>
<protein>
    <recommendedName>
        <fullName evidence="2">Right handed beta helix domain-containing protein</fullName>
    </recommendedName>
</protein>
<gene>
    <name evidence="3" type="ORF">GCM10011511_12480</name>
</gene>
<dbReference type="InterPro" id="IPR039448">
    <property type="entry name" value="Beta_helix"/>
</dbReference>
<accession>A0A8J2XSE3</accession>
<dbReference type="SUPFAM" id="SSF51126">
    <property type="entry name" value="Pectin lyase-like"/>
    <property type="match status" value="2"/>
</dbReference>
<dbReference type="RefSeq" id="WP_188929606.1">
    <property type="nucleotide sequence ID" value="NZ_BMJC01000001.1"/>
</dbReference>
<sequence>MKTALFAMIVTLLMSVRAAATTWYVKPGGTGTGSGSWANAAASTQLATIIAGAASGDQVWVVGSGSGTTYYPTTGTSRTISFVLKSGVAVYGGFAGTETLLSQRNAATNITILSGDIGIVGNSTDNTYNVVVSTGNTAGTILDGFTIENGNANGAGQNSTGGGIYNSGTTVTYSNCIITNNVATSTGGGVYNTSSTATFTNCTFSHNSTSSDGGGVYIYNSGTYLFTSCAFDTCTATGNGGGIALNSLSNVPFHYCNFVGNSASATAVDNGGGGFYASSGSGDTLIGCTFSKNSSVSYGGGFLSNGQSSFVMRNTTFSQNNASVFGGGFACASGNTFIVTNTHLSNNVAPSGGGMYIVGGSPSLAYDTLSNNTATASSGNGGGGLYEDVSGANPTISHCWFLGNVTNGSNGAAIWDNSANPDSNTVFQANIAKGAGSNGGAIYHNSQTGSIINCVFVDNSCTGYGGGFYNNATSETMENCTFYNNGATTAGAGIYDAGGGNPKYYGNVTWGNSPDGFAVGAGSTGGFKVKYNDFQAALGFSGGSITGNIASNPLFYNSGNYAGSDGIWATTDDGLHLGNGSPAADADQATIPADDIADVHRPYVGNTYANMGAYEGPAFVLAFSVLDFSATPAGTNSAGLSWSVDANGQIARFQVQRSGDGVTFIAAGTVDASPGQSGYSFVDENAAGRLLYYRLLSVLDDGSEQYSRIVVFARTSSTTGKLAVWPSVGVEGKRTVYIKMMETARCALVVSDASGRPVRQRIAVLVAGDNYLTLDMSGLGAGIYYLSVGGNEGPRQAVLLEKL</sequence>
<dbReference type="SMART" id="SM00710">
    <property type="entry name" value="PbH1"/>
    <property type="match status" value="10"/>
</dbReference>
<feature type="signal peptide" evidence="1">
    <location>
        <begin position="1"/>
        <end position="20"/>
    </location>
</feature>
<evidence type="ECO:0000313" key="3">
    <source>
        <dbReference type="EMBL" id="GGA90696.1"/>
    </source>
</evidence>
<reference evidence="3" key="1">
    <citation type="journal article" date="2014" name="Int. J. Syst. Evol. Microbiol.">
        <title>Complete genome sequence of Corynebacterium casei LMG S-19264T (=DSM 44701T), isolated from a smear-ripened cheese.</title>
        <authorList>
            <consortium name="US DOE Joint Genome Institute (JGI-PGF)"/>
            <person name="Walter F."/>
            <person name="Albersmeier A."/>
            <person name="Kalinowski J."/>
            <person name="Ruckert C."/>
        </authorList>
    </citation>
    <scope>NUCLEOTIDE SEQUENCE</scope>
    <source>
        <strain evidence="3">CGMCC 1.15448</strain>
    </source>
</reference>
<dbReference type="PANTHER" id="PTHR11319">
    <property type="entry name" value="G PROTEIN-COUPLED RECEPTOR-RELATED"/>
    <property type="match status" value="1"/>
</dbReference>
<evidence type="ECO:0000256" key="1">
    <source>
        <dbReference type="SAM" id="SignalP"/>
    </source>
</evidence>
<evidence type="ECO:0000259" key="2">
    <source>
        <dbReference type="Pfam" id="PF13229"/>
    </source>
</evidence>
<dbReference type="InterPro" id="IPR011050">
    <property type="entry name" value="Pectin_lyase_fold/virulence"/>
</dbReference>
<feature type="chain" id="PRO_5035278227" description="Right handed beta helix domain-containing protein" evidence="1">
    <location>
        <begin position="21"/>
        <end position="803"/>
    </location>
</feature>
<dbReference type="AlphaFoldDB" id="A0A8J2XSE3"/>
<comment type="caution">
    <text evidence="3">The sequence shown here is derived from an EMBL/GenBank/DDBJ whole genome shotgun (WGS) entry which is preliminary data.</text>
</comment>
<dbReference type="InterPro" id="IPR012334">
    <property type="entry name" value="Pectin_lyas_fold"/>
</dbReference>
<reference evidence="3" key="2">
    <citation type="submission" date="2020-09" db="EMBL/GenBank/DDBJ databases">
        <authorList>
            <person name="Sun Q."/>
            <person name="Zhou Y."/>
        </authorList>
    </citation>
    <scope>NUCLEOTIDE SEQUENCE</scope>
    <source>
        <strain evidence="3">CGMCC 1.15448</strain>
    </source>
</reference>
<feature type="domain" description="Right handed beta helix" evidence="2">
    <location>
        <begin position="192"/>
        <end position="362"/>
    </location>
</feature>
<evidence type="ECO:0000313" key="4">
    <source>
        <dbReference type="Proteomes" id="UP000607559"/>
    </source>
</evidence>
<keyword evidence="4" id="KW-1185">Reference proteome</keyword>
<dbReference type="InterPro" id="IPR006626">
    <property type="entry name" value="PbH1"/>
</dbReference>
<dbReference type="Proteomes" id="UP000607559">
    <property type="component" value="Unassembled WGS sequence"/>
</dbReference>
<keyword evidence="1" id="KW-0732">Signal</keyword>
<dbReference type="Gene3D" id="2.160.20.10">
    <property type="entry name" value="Single-stranded right-handed beta-helix, Pectin lyase-like"/>
    <property type="match status" value="2"/>
</dbReference>
<dbReference type="EMBL" id="BMJC01000001">
    <property type="protein sequence ID" value="GGA90696.1"/>
    <property type="molecule type" value="Genomic_DNA"/>
</dbReference>
<organism evidence="3 4">
    <name type="scientific">Puia dinghuensis</name>
    <dbReference type="NCBI Taxonomy" id="1792502"/>
    <lineage>
        <taxon>Bacteria</taxon>
        <taxon>Pseudomonadati</taxon>
        <taxon>Bacteroidota</taxon>
        <taxon>Chitinophagia</taxon>
        <taxon>Chitinophagales</taxon>
        <taxon>Chitinophagaceae</taxon>
        <taxon>Puia</taxon>
    </lineage>
</organism>
<dbReference type="PANTHER" id="PTHR11319:SF35">
    <property type="entry name" value="OUTER MEMBRANE PROTEIN PMPC-RELATED"/>
    <property type="match status" value="1"/>
</dbReference>